<dbReference type="AlphaFoldDB" id="A0A1D1ZSK7"/>
<name>A0A1D1ZSK7_AUXPR</name>
<gene>
    <name evidence="1" type="ORF">g.61449</name>
</gene>
<accession>A0A1D1ZSK7</accession>
<feature type="non-terminal residue" evidence="1">
    <location>
        <position position="345"/>
    </location>
</feature>
<organism evidence="1">
    <name type="scientific">Auxenochlorella protothecoides</name>
    <name type="common">Green microalga</name>
    <name type="synonym">Chlorella protothecoides</name>
    <dbReference type="NCBI Taxonomy" id="3075"/>
    <lineage>
        <taxon>Eukaryota</taxon>
        <taxon>Viridiplantae</taxon>
        <taxon>Chlorophyta</taxon>
        <taxon>core chlorophytes</taxon>
        <taxon>Trebouxiophyceae</taxon>
        <taxon>Chlorellales</taxon>
        <taxon>Chlorellaceae</taxon>
        <taxon>Auxenochlorella</taxon>
    </lineage>
</organism>
<protein>
    <submittedName>
        <fullName evidence="1">Uncharacterized protein</fullName>
    </submittedName>
</protein>
<evidence type="ECO:0000313" key="1">
    <source>
        <dbReference type="EMBL" id="JAT69713.1"/>
    </source>
</evidence>
<reference evidence="1" key="1">
    <citation type="submission" date="2015-08" db="EMBL/GenBank/DDBJ databases">
        <authorList>
            <person name="Babu N.S."/>
            <person name="Beckwith C.J."/>
            <person name="Beseler K.G."/>
            <person name="Brison A."/>
            <person name="Carone J.V."/>
            <person name="Caskin T.P."/>
            <person name="Diamond M."/>
            <person name="Durham M.E."/>
            <person name="Foxe J.M."/>
            <person name="Go M."/>
            <person name="Henderson B.A."/>
            <person name="Jones I.B."/>
            <person name="McGettigan J.A."/>
            <person name="Micheletti S.J."/>
            <person name="Nasrallah M.E."/>
            <person name="Ortiz D."/>
            <person name="Piller C.R."/>
            <person name="Privatt S.R."/>
            <person name="Schneider S.L."/>
            <person name="Sharp S."/>
            <person name="Smith T.C."/>
            <person name="Stanton J.D."/>
            <person name="Ullery H.E."/>
            <person name="Wilson R.J."/>
            <person name="Serrano M.G."/>
            <person name="Buck G."/>
            <person name="Lee V."/>
            <person name="Wang Y."/>
            <person name="Carvalho R."/>
            <person name="Voegtly L."/>
            <person name="Shi R."/>
            <person name="Duckworth R."/>
            <person name="Johnson A."/>
            <person name="Loviza R."/>
            <person name="Walstead R."/>
            <person name="Shah Z."/>
            <person name="Kiflezghi M."/>
            <person name="Wade K."/>
            <person name="Ball S.L."/>
            <person name="Bradley K.W."/>
            <person name="Asai D.J."/>
            <person name="Bowman C.A."/>
            <person name="Russell D.A."/>
            <person name="Pope W.H."/>
            <person name="Jacobs-Sera D."/>
            <person name="Hendrix R.W."/>
            <person name="Hatfull G.F."/>
        </authorList>
    </citation>
    <scope>NUCLEOTIDE SEQUENCE</scope>
</reference>
<sequence length="345" mass="35098">EEEEEVEVHVPAPAELEAVRRAGADAQARRPRAFGDLLEFDGLVRAEPAQRAPAPESITPLRIVGSTAMQAAAANPELARAMLREELTEDRPSRARYGAWQGLELDDRVAVGGEAAEEGPCEEDAVAGLATEEPLPPVVERLVPPSELDALPALCAPPGDGAGAHRIGFSRLTLGLDLSGARSIWLQQAAAAGLAPGRLVCAGLAQGELDPAALAGGAEGGTVGALAAGAATRGGQVAAAAGQGGDDDGASPGACVPAAAPWPPQDWAAQLRGLGSFLENLEVDDGEGFEAAMAAAGVEVPAAPGSAPALPDSYDALLDEREGWDERETIWGGDSVWVSGREGSL</sequence>
<proteinExistence type="predicted"/>
<feature type="non-terminal residue" evidence="1">
    <location>
        <position position="1"/>
    </location>
</feature>
<dbReference type="EMBL" id="GDKF01008909">
    <property type="protein sequence ID" value="JAT69713.1"/>
    <property type="molecule type" value="Transcribed_RNA"/>
</dbReference>